<dbReference type="InterPro" id="IPR051190">
    <property type="entry name" value="Baculoviral_IAP"/>
</dbReference>
<dbReference type="SMART" id="SM00238">
    <property type="entry name" value="BIR"/>
    <property type="match status" value="1"/>
</dbReference>
<comment type="caution">
    <text evidence="3">The sequence shown here is derived from an EMBL/GenBank/DDBJ whole genome shotgun (WGS) entry which is preliminary data.</text>
</comment>
<dbReference type="Gene3D" id="1.10.1170.10">
    <property type="entry name" value="Inhibitor Of Apoptosis Protein (2mihbC-IAP-1), Chain A"/>
    <property type="match status" value="1"/>
</dbReference>
<evidence type="ECO:0000313" key="4">
    <source>
        <dbReference type="Proteomes" id="UP001196413"/>
    </source>
</evidence>
<evidence type="ECO:0000313" key="3">
    <source>
        <dbReference type="EMBL" id="KAJ1350442.1"/>
    </source>
</evidence>
<gene>
    <name evidence="3" type="ORF">KIN20_006232</name>
</gene>
<keyword evidence="1" id="KW-0479">Metal-binding</keyword>
<sequence length="196" mass="22209">MYPVSVSLTGFNADVASPAQTVNGCLLAYRYNIVAERVMIMSRNALMSALLDEIASEESNVIFYAHRKATFVDWCFDKDGARCSSDALARAGFVYSGRRTEPATAICVFCFKEMIFEKEDDPWEEHRSHAQSCSFVELKKLDEKDWTVRDLISLVSGRLAAIQCFQKQSILKAAEDFRKASEEIKQMFIKAMRSTK</sequence>
<reference evidence="3" key="1">
    <citation type="submission" date="2021-06" db="EMBL/GenBank/DDBJ databases">
        <title>Parelaphostrongylus tenuis whole genome reference sequence.</title>
        <authorList>
            <person name="Garwood T.J."/>
            <person name="Larsen P.A."/>
            <person name="Fountain-Jones N.M."/>
            <person name="Garbe J.R."/>
            <person name="Macchietto M.G."/>
            <person name="Kania S.A."/>
            <person name="Gerhold R.W."/>
            <person name="Richards J.E."/>
            <person name="Wolf T.M."/>
        </authorList>
    </citation>
    <scope>NUCLEOTIDE SEQUENCE</scope>
    <source>
        <strain evidence="3">MNPRO001-30</strain>
        <tissue evidence="3">Meninges</tissue>
    </source>
</reference>
<name>A0AAD5QGJ5_PARTN</name>
<organism evidence="3 4">
    <name type="scientific">Parelaphostrongylus tenuis</name>
    <name type="common">Meningeal worm</name>
    <dbReference type="NCBI Taxonomy" id="148309"/>
    <lineage>
        <taxon>Eukaryota</taxon>
        <taxon>Metazoa</taxon>
        <taxon>Ecdysozoa</taxon>
        <taxon>Nematoda</taxon>
        <taxon>Chromadorea</taxon>
        <taxon>Rhabditida</taxon>
        <taxon>Rhabditina</taxon>
        <taxon>Rhabditomorpha</taxon>
        <taxon>Strongyloidea</taxon>
        <taxon>Metastrongylidae</taxon>
        <taxon>Parelaphostrongylus</taxon>
    </lineage>
</organism>
<evidence type="ECO:0000256" key="1">
    <source>
        <dbReference type="ARBA" id="ARBA00022723"/>
    </source>
</evidence>
<dbReference type="InterPro" id="IPR001370">
    <property type="entry name" value="BIR_rpt"/>
</dbReference>
<keyword evidence="2" id="KW-0862">Zinc</keyword>
<dbReference type="EMBL" id="JAHQIW010000864">
    <property type="protein sequence ID" value="KAJ1350442.1"/>
    <property type="molecule type" value="Genomic_DNA"/>
</dbReference>
<dbReference type="PANTHER" id="PTHR46771:SF5">
    <property type="entry name" value="DETERIN"/>
    <property type="match status" value="1"/>
</dbReference>
<dbReference type="PROSITE" id="PS50143">
    <property type="entry name" value="BIR_REPEAT_2"/>
    <property type="match status" value="1"/>
</dbReference>
<keyword evidence="4" id="KW-1185">Reference proteome</keyword>
<dbReference type="Proteomes" id="UP001196413">
    <property type="component" value="Unassembled WGS sequence"/>
</dbReference>
<evidence type="ECO:0000256" key="2">
    <source>
        <dbReference type="ARBA" id="ARBA00022833"/>
    </source>
</evidence>
<dbReference type="SUPFAM" id="SSF57924">
    <property type="entry name" value="Inhibitor of apoptosis (IAP) repeat"/>
    <property type="match status" value="1"/>
</dbReference>
<dbReference type="CDD" id="cd00022">
    <property type="entry name" value="BIR"/>
    <property type="match status" value="1"/>
</dbReference>
<proteinExistence type="predicted"/>
<dbReference type="GO" id="GO:0046872">
    <property type="term" value="F:metal ion binding"/>
    <property type="evidence" value="ECO:0007669"/>
    <property type="project" value="UniProtKB-KW"/>
</dbReference>
<dbReference type="Pfam" id="PF00653">
    <property type="entry name" value="BIR"/>
    <property type="match status" value="1"/>
</dbReference>
<dbReference type="PANTHER" id="PTHR46771">
    <property type="entry name" value="DETERIN"/>
    <property type="match status" value="1"/>
</dbReference>
<accession>A0AAD5QGJ5</accession>
<dbReference type="AlphaFoldDB" id="A0AAD5QGJ5"/>
<protein>
    <submittedName>
        <fullName evidence="3">Uncharacterized protein</fullName>
    </submittedName>
</protein>